<feature type="compositionally biased region" description="Low complexity" evidence="1">
    <location>
        <begin position="373"/>
        <end position="385"/>
    </location>
</feature>
<evidence type="ECO:0000313" key="3">
    <source>
        <dbReference type="Proteomes" id="UP000029665"/>
    </source>
</evidence>
<sequence length="553" mass="58917">MDATALRRLRRTDIQMLAKVNGIACSVADGLWLNSPPLFAPPSLQRAGIRANQATAKMIQDLLDKYAPNLVPYMDSTPATTEQEAISRKMMRRQGLTSLPVPSSTPDASPVVRRSSRRATTDPAPIASASASQAQVPAASEFDSISAAPVPKASRAHRNDQIASNATRSSNAKTDAAAPPLSQTQVSAGSSAGTNEACGTRASVRAHSSKRALSAKAQGKQRAVEESTANALPQDTQTAGARTFATSIIPCHPSLPLAVVSPCIAHSAADDANVPFSLAGPQERGDSTARPPSPPHPVHPPTPRRVFFPPTQEELERMRAGPSRLLAQQSSSSTFRSLPPFTLIPDPARAQPMATTDAAAQRPPPGPSPPSAAGPSASTGALPSLPSLPPLKVPVYRPPISQAREMINALAPLADKDADVHEQLQEMHRLIDLEEARARRVIESVQWTQKLRMAMWEVFFSKMKSDPRLLDRTWRADDKADSDTMLKAASAAGPSPQTSAEGEQSTQGHGGDNDSILTGDTEENEIQEVEEMTSREVMSSDLPSLPSSVERYV</sequence>
<keyword evidence="3" id="KW-1185">Reference proteome</keyword>
<feature type="compositionally biased region" description="Acidic residues" evidence="1">
    <location>
        <begin position="520"/>
        <end position="531"/>
    </location>
</feature>
<feature type="compositionally biased region" description="Polar residues" evidence="1">
    <location>
        <begin position="161"/>
        <end position="173"/>
    </location>
</feature>
<accession>A0A060SNA0</accession>
<feature type="compositionally biased region" description="Polar residues" evidence="1">
    <location>
        <begin position="95"/>
        <end position="105"/>
    </location>
</feature>
<feature type="compositionally biased region" description="Pro residues" evidence="1">
    <location>
        <begin position="362"/>
        <end position="372"/>
    </location>
</feature>
<feature type="region of interest" description="Disordered" evidence="1">
    <location>
        <begin position="275"/>
        <end position="307"/>
    </location>
</feature>
<feature type="compositionally biased region" description="Polar residues" evidence="1">
    <location>
        <begin position="326"/>
        <end position="336"/>
    </location>
</feature>
<feature type="compositionally biased region" description="Polar residues" evidence="1">
    <location>
        <begin position="227"/>
        <end position="236"/>
    </location>
</feature>
<reference evidence="2" key="1">
    <citation type="submission" date="2014-01" db="EMBL/GenBank/DDBJ databases">
        <title>The genome of the white-rot fungus Pycnoporus cinnabarinus: a basidiomycete model with a versatile arsenal for lignocellulosic biomass breakdown.</title>
        <authorList>
            <person name="Levasseur A."/>
            <person name="Lomascolo A."/>
            <person name="Ruiz-Duenas F.J."/>
            <person name="Uzan E."/>
            <person name="Piumi F."/>
            <person name="Kues U."/>
            <person name="Ram A.F.J."/>
            <person name="Murat C."/>
            <person name="Haon M."/>
            <person name="Benoit I."/>
            <person name="Arfi Y."/>
            <person name="Chevret D."/>
            <person name="Drula E."/>
            <person name="Kwon M.J."/>
            <person name="Gouret P."/>
            <person name="Lesage-Meessen L."/>
            <person name="Lombard V."/>
            <person name="Mariette J."/>
            <person name="Noirot C."/>
            <person name="Park J."/>
            <person name="Patyshakuliyeva A."/>
            <person name="Wieneger R.A.B."/>
            <person name="Wosten H.A.B."/>
            <person name="Martin F."/>
            <person name="Coutinho P.M."/>
            <person name="de Vries R."/>
            <person name="Martinez A.T."/>
            <person name="Klopp C."/>
            <person name="Pontarotti P."/>
            <person name="Henrissat B."/>
            <person name="Record E."/>
        </authorList>
    </citation>
    <scope>NUCLEOTIDE SEQUENCE [LARGE SCALE GENOMIC DNA]</scope>
    <source>
        <strain evidence="2">BRFM137</strain>
    </source>
</reference>
<dbReference type="OrthoDB" id="3270863at2759"/>
<dbReference type="Proteomes" id="UP000029665">
    <property type="component" value="Unassembled WGS sequence"/>
</dbReference>
<feature type="compositionally biased region" description="Pro residues" evidence="1">
    <location>
        <begin position="291"/>
        <end position="303"/>
    </location>
</feature>
<dbReference type="EMBL" id="CCBP010000298">
    <property type="protein sequence ID" value="CDO75840.1"/>
    <property type="molecule type" value="Genomic_DNA"/>
</dbReference>
<gene>
    <name evidence="2" type="ORF">BN946_scf184346.g1</name>
</gene>
<evidence type="ECO:0000313" key="2">
    <source>
        <dbReference type="EMBL" id="CDO75840.1"/>
    </source>
</evidence>
<comment type="caution">
    <text evidence="2">The sequence shown here is derived from an EMBL/GenBank/DDBJ whole genome shotgun (WGS) entry which is preliminary data.</text>
</comment>
<proteinExistence type="predicted"/>
<feature type="region of interest" description="Disordered" evidence="1">
    <location>
        <begin position="323"/>
        <end position="388"/>
    </location>
</feature>
<dbReference type="AlphaFoldDB" id="A0A060SNA0"/>
<evidence type="ECO:0000256" key="1">
    <source>
        <dbReference type="SAM" id="MobiDB-lite"/>
    </source>
</evidence>
<protein>
    <submittedName>
        <fullName evidence="2">Uncharacterized protein</fullName>
    </submittedName>
</protein>
<organism evidence="2 3">
    <name type="scientific">Pycnoporus cinnabarinus</name>
    <name type="common">Cinnabar-red polypore</name>
    <name type="synonym">Trametes cinnabarina</name>
    <dbReference type="NCBI Taxonomy" id="5643"/>
    <lineage>
        <taxon>Eukaryota</taxon>
        <taxon>Fungi</taxon>
        <taxon>Dikarya</taxon>
        <taxon>Basidiomycota</taxon>
        <taxon>Agaricomycotina</taxon>
        <taxon>Agaricomycetes</taxon>
        <taxon>Polyporales</taxon>
        <taxon>Polyporaceae</taxon>
        <taxon>Trametes</taxon>
    </lineage>
</organism>
<feature type="region of interest" description="Disordered" evidence="1">
    <location>
        <begin position="486"/>
        <end position="553"/>
    </location>
</feature>
<feature type="compositionally biased region" description="Low complexity" evidence="1">
    <location>
        <begin position="121"/>
        <end position="137"/>
    </location>
</feature>
<feature type="compositionally biased region" description="Polar residues" evidence="1">
    <location>
        <begin position="181"/>
        <end position="194"/>
    </location>
</feature>
<name>A0A060SNA0_PYCCI</name>
<dbReference type="HOGENOM" id="CLU_571260_0_0_1"/>
<feature type="region of interest" description="Disordered" evidence="1">
    <location>
        <begin position="95"/>
        <end position="137"/>
    </location>
</feature>
<feature type="region of interest" description="Disordered" evidence="1">
    <location>
        <begin position="150"/>
        <end position="236"/>
    </location>
</feature>
<feature type="compositionally biased region" description="Polar residues" evidence="1">
    <location>
        <begin position="495"/>
        <end position="507"/>
    </location>
</feature>